<dbReference type="InterPro" id="IPR043148">
    <property type="entry name" value="TagF_C"/>
</dbReference>
<protein>
    <recommendedName>
        <fullName evidence="4">Glycerophosphotransferase</fullName>
    </recommendedName>
</protein>
<reference evidence="2 3" key="1">
    <citation type="submission" date="2020-08" db="EMBL/GenBank/DDBJ databases">
        <title>Genomic Encyclopedia of Type Strains, Phase IV (KMG-IV): sequencing the most valuable type-strain genomes for metagenomic binning, comparative biology and taxonomic classification.</title>
        <authorList>
            <person name="Goeker M."/>
        </authorList>
    </citation>
    <scope>NUCLEOTIDE SEQUENCE [LARGE SCALE GENOMIC DNA]</scope>
    <source>
        <strain evidence="2 3">DSM 28570</strain>
    </source>
</reference>
<dbReference type="Gene3D" id="3.40.50.12580">
    <property type="match status" value="1"/>
</dbReference>
<proteinExistence type="predicted"/>
<evidence type="ECO:0000313" key="2">
    <source>
        <dbReference type="EMBL" id="MBB5347193.1"/>
    </source>
</evidence>
<evidence type="ECO:0000256" key="1">
    <source>
        <dbReference type="SAM" id="MobiDB-lite"/>
    </source>
</evidence>
<dbReference type="EMBL" id="JACHEO010000003">
    <property type="protein sequence ID" value="MBB5347193.1"/>
    <property type="molecule type" value="Genomic_DNA"/>
</dbReference>
<evidence type="ECO:0000313" key="3">
    <source>
        <dbReference type="Proteomes" id="UP000539642"/>
    </source>
</evidence>
<sequence>MLRIGFLFNHYFPHQVPHAAPYAFELSRGYPDIDVVVACSSRQEMDLVEAIGALYPGHRCTFKMLMVPWYYRMIDPVVSKWSFMRKQIVLWHNLDFFRGLNALVSPEVNCADLRKERGLENLTMIRTRHGAGDRDGVFDDRLLAFDFMLLPGQKYVDRLNDQGLLRKDCFAVPGYPKFDVVMGLKRKIPRLFANDNPIVVYNPHFDQSQSSWGPMGLQVLEFFFQHREFNLIFAPHVVLFKRSLRHGAFLPGKYRRTPNIHVDTGSAASIDMTYLLAADIYLGDVSSQVYEFLLEPRPCLFLNGHHVAWRGNPSYYHWRMGQVVDNIEPGLSQALGQVFTTHQRYLEKQREALAYTFHTEAGSTAAERGAKTIADFVSRKAGGYPFRTGRSFQEKTERTVSRPMRQSGSVG</sequence>
<dbReference type="RefSeq" id="WP_183348734.1">
    <property type="nucleotide sequence ID" value="NZ_JACHEO010000003.1"/>
</dbReference>
<gene>
    <name evidence="2" type="ORF">HNQ81_000906</name>
</gene>
<name>A0A840URB1_9BACT</name>
<comment type="caution">
    <text evidence="2">The sequence shown here is derived from an EMBL/GenBank/DDBJ whole genome shotgun (WGS) entry which is preliminary data.</text>
</comment>
<evidence type="ECO:0008006" key="4">
    <source>
        <dbReference type="Google" id="ProtNLM"/>
    </source>
</evidence>
<accession>A0A840URB1</accession>
<keyword evidence="3" id="KW-1185">Reference proteome</keyword>
<organism evidence="2 3">
    <name type="scientific">Desulfoprunum benzoelyticum</name>
    <dbReference type="NCBI Taxonomy" id="1506996"/>
    <lineage>
        <taxon>Bacteria</taxon>
        <taxon>Pseudomonadati</taxon>
        <taxon>Thermodesulfobacteriota</taxon>
        <taxon>Desulfobulbia</taxon>
        <taxon>Desulfobulbales</taxon>
        <taxon>Desulfobulbaceae</taxon>
        <taxon>Desulfoprunum</taxon>
    </lineage>
</organism>
<feature type="region of interest" description="Disordered" evidence="1">
    <location>
        <begin position="387"/>
        <end position="411"/>
    </location>
</feature>
<dbReference type="AlphaFoldDB" id="A0A840URB1"/>
<dbReference type="Proteomes" id="UP000539642">
    <property type="component" value="Unassembled WGS sequence"/>
</dbReference>